<dbReference type="InterPro" id="IPR012337">
    <property type="entry name" value="RNaseH-like_sf"/>
</dbReference>
<proteinExistence type="predicted"/>
<dbReference type="GO" id="GO:0003676">
    <property type="term" value="F:nucleic acid binding"/>
    <property type="evidence" value="ECO:0007669"/>
    <property type="project" value="InterPro"/>
</dbReference>
<dbReference type="PANTHER" id="PTHR46889:SF4">
    <property type="entry name" value="TRANSPOSASE INSO FOR INSERTION SEQUENCE ELEMENT IS911B-RELATED"/>
    <property type="match status" value="1"/>
</dbReference>
<reference evidence="2 3" key="1">
    <citation type="journal article" date="2019" name="Front. Microbiol.">
        <title>Thermoanaerosceptrum fracticalcis gen. nov. sp. nov., a Novel Fumarate-Fermenting Microorganism From a Deep Fractured Carbonate Aquifer of the US Great Basin.</title>
        <authorList>
            <person name="Hamilton-Brehm S.D."/>
            <person name="Stewart L.E."/>
            <person name="Zavarin M."/>
            <person name="Caldwell M."/>
            <person name="Lawson P.A."/>
            <person name="Onstott T.C."/>
            <person name="Grzymski J."/>
            <person name="Neveux I."/>
            <person name="Lollar B.S."/>
            <person name="Russell C.E."/>
            <person name="Moser D.P."/>
        </authorList>
    </citation>
    <scope>NUCLEOTIDE SEQUENCE [LARGE SCALE GENOMIC DNA]</scope>
    <source>
        <strain evidence="2 3">DRI-13</strain>
    </source>
</reference>
<dbReference type="AlphaFoldDB" id="A0A7G6E6I4"/>
<evidence type="ECO:0000313" key="2">
    <source>
        <dbReference type="EMBL" id="QNB47688.1"/>
    </source>
</evidence>
<dbReference type="Proteomes" id="UP000515847">
    <property type="component" value="Chromosome"/>
</dbReference>
<dbReference type="PANTHER" id="PTHR46889">
    <property type="entry name" value="TRANSPOSASE INSF FOR INSERTION SEQUENCE IS3B-RELATED"/>
    <property type="match status" value="1"/>
</dbReference>
<protein>
    <submittedName>
        <fullName evidence="2">Transposase</fullName>
    </submittedName>
</protein>
<evidence type="ECO:0000259" key="1">
    <source>
        <dbReference type="Pfam" id="PF13683"/>
    </source>
</evidence>
<dbReference type="Pfam" id="PF13683">
    <property type="entry name" value="rve_3"/>
    <property type="match status" value="1"/>
</dbReference>
<gene>
    <name evidence="2" type="ORF">BR63_16280</name>
</gene>
<dbReference type="Gene3D" id="3.30.420.10">
    <property type="entry name" value="Ribonuclease H-like superfamily/Ribonuclease H"/>
    <property type="match status" value="1"/>
</dbReference>
<accession>A0A7G6E6I4</accession>
<dbReference type="InterPro" id="IPR036397">
    <property type="entry name" value="RNaseH_sf"/>
</dbReference>
<dbReference type="EMBL" id="CP045798">
    <property type="protein sequence ID" value="QNB47688.1"/>
    <property type="molecule type" value="Genomic_DNA"/>
</dbReference>
<dbReference type="GO" id="GO:0015074">
    <property type="term" value="P:DNA integration"/>
    <property type="evidence" value="ECO:0007669"/>
    <property type="project" value="InterPro"/>
</dbReference>
<dbReference type="InterPro" id="IPR050900">
    <property type="entry name" value="Transposase_IS3/IS150/IS904"/>
</dbReference>
<dbReference type="KEGG" id="tfr:BR63_16280"/>
<name>A0A7G6E6I4_THEFR</name>
<feature type="domain" description="Integrase catalytic" evidence="1">
    <location>
        <begin position="14"/>
        <end position="79"/>
    </location>
</feature>
<organism evidence="2 3">
    <name type="scientific">Thermanaerosceptrum fracticalcis</name>
    <dbReference type="NCBI Taxonomy" id="1712410"/>
    <lineage>
        <taxon>Bacteria</taxon>
        <taxon>Bacillati</taxon>
        <taxon>Bacillota</taxon>
        <taxon>Clostridia</taxon>
        <taxon>Eubacteriales</taxon>
        <taxon>Peptococcaceae</taxon>
        <taxon>Thermanaerosceptrum</taxon>
    </lineage>
</organism>
<evidence type="ECO:0000313" key="3">
    <source>
        <dbReference type="Proteomes" id="UP000515847"/>
    </source>
</evidence>
<keyword evidence="3" id="KW-1185">Reference proteome</keyword>
<dbReference type="SUPFAM" id="SSF53098">
    <property type="entry name" value="Ribonuclease H-like"/>
    <property type="match status" value="1"/>
</dbReference>
<dbReference type="InterPro" id="IPR001584">
    <property type="entry name" value="Integrase_cat-core"/>
</dbReference>
<sequence length="93" mass="11026">MREMGISPALLSKGIKISMDGRGRAMDNIFTERLWRTVKYQEVYINDYTSPREARLGLARFFEKYNNYRPHQALKNLTPAEVYFGNYTLEHFQ</sequence>